<feature type="transmembrane region" description="Helical" evidence="4">
    <location>
        <begin position="77"/>
        <end position="99"/>
    </location>
</feature>
<dbReference type="PANTHER" id="PTHR43702">
    <property type="entry name" value="L-FUCOSE-PROTON SYMPORTER"/>
    <property type="match status" value="1"/>
</dbReference>
<dbReference type="InterPro" id="IPR011701">
    <property type="entry name" value="MFS"/>
</dbReference>
<feature type="region of interest" description="Disordered" evidence="3">
    <location>
        <begin position="265"/>
        <end position="346"/>
    </location>
</feature>
<dbReference type="AlphaFoldDB" id="A0A9P8SMB6"/>
<dbReference type="Proteomes" id="UP000824596">
    <property type="component" value="Unassembled WGS sequence"/>
</dbReference>
<gene>
    <name evidence="6" type="ORF">HRG_04007</name>
</gene>
<feature type="transmembrane region" description="Helical" evidence="4">
    <location>
        <begin position="111"/>
        <end position="134"/>
    </location>
</feature>
<dbReference type="InterPro" id="IPR049326">
    <property type="entry name" value="Rhodopsin_dom_fungi"/>
</dbReference>
<feature type="transmembrane region" description="Helical" evidence="4">
    <location>
        <begin position="227"/>
        <end position="248"/>
    </location>
</feature>
<feature type="transmembrane region" description="Helical" evidence="4">
    <location>
        <begin position="450"/>
        <end position="468"/>
    </location>
</feature>
<dbReference type="GO" id="GO:0022857">
    <property type="term" value="F:transmembrane transporter activity"/>
    <property type="evidence" value="ECO:0007669"/>
    <property type="project" value="InterPro"/>
</dbReference>
<feature type="transmembrane region" description="Helical" evidence="4">
    <location>
        <begin position="154"/>
        <end position="181"/>
    </location>
</feature>
<protein>
    <submittedName>
        <fullName evidence="6">Major facilitator superfamily domain-containing protein</fullName>
    </submittedName>
</protein>
<feature type="transmembrane region" description="Helical" evidence="4">
    <location>
        <begin position="17"/>
        <end position="49"/>
    </location>
</feature>
<evidence type="ECO:0000256" key="3">
    <source>
        <dbReference type="SAM" id="MobiDB-lite"/>
    </source>
</evidence>
<keyword evidence="7" id="KW-1185">Reference proteome</keyword>
<evidence type="ECO:0000313" key="6">
    <source>
        <dbReference type="EMBL" id="KAH0965991.1"/>
    </source>
</evidence>
<feature type="domain" description="Rhodopsin" evidence="5">
    <location>
        <begin position="33"/>
        <end position="252"/>
    </location>
</feature>
<dbReference type="GO" id="GO:0005886">
    <property type="term" value="C:plasma membrane"/>
    <property type="evidence" value="ECO:0007669"/>
    <property type="project" value="UniProtKB-SubCell"/>
</dbReference>
<dbReference type="InterPro" id="IPR036259">
    <property type="entry name" value="MFS_trans_sf"/>
</dbReference>
<evidence type="ECO:0000313" key="7">
    <source>
        <dbReference type="Proteomes" id="UP000824596"/>
    </source>
</evidence>
<dbReference type="InterPro" id="IPR050375">
    <property type="entry name" value="MFS_TsgA-like"/>
</dbReference>
<dbReference type="PANTHER" id="PTHR43702:SF13">
    <property type="entry name" value="MONOSACCHARIDE TRANSPORTER, PUTATIVE (AFU_ORTHOLOGUE AFUA_4G06630)-RELATED"/>
    <property type="match status" value="1"/>
</dbReference>
<feature type="transmembrane region" description="Helical" evidence="4">
    <location>
        <begin position="474"/>
        <end position="492"/>
    </location>
</feature>
<feature type="transmembrane region" description="Helical" evidence="4">
    <location>
        <begin position="663"/>
        <end position="686"/>
    </location>
</feature>
<feature type="transmembrane region" description="Helical" evidence="4">
    <location>
        <begin position="193"/>
        <end position="215"/>
    </location>
</feature>
<evidence type="ECO:0000259" key="5">
    <source>
        <dbReference type="Pfam" id="PF20684"/>
    </source>
</evidence>
<accession>A0A9P8SMB6</accession>
<feature type="transmembrane region" description="Helical" evidence="4">
    <location>
        <begin position="729"/>
        <end position="749"/>
    </location>
</feature>
<evidence type="ECO:0000256" key="2">
    <source>
        <dbReference type="ARBA" id="ARBA00022475"/>
    </source>
</evidence>
<name>A0A9P8SMB6_9HYPO</name>
<comment type="subcellular location">
    <subcellularLocation>
        <location evidence="1">Cell inner membrane</location>
        <topology evidence="1">Multi-pass membrane protein</topology>
    </subcellularLocation>
</comment>
<dbReference type="GeneID" id="68353136"/>
<feature type="transmembrane region" description="Helical" evidence="4">
    <location>
        <begin position="698"/>
        <end position="717"/>
    </location>
</feature>
<keyword evidence="4" id="KW-1133">Transmembrane helix</keyword>
<feature type="transmembrane region" description="Helical" evidence="4">
    <location>
        <begin position="552"/>
        <end position="571"/>
    </location>
</feature>
<keyword evidence="2" id="KW-1003">Cell membrane</keyword>
<evidence type="ECO:0000256" key="4">
    <source>
        <dbReference type="SAM" id="Phobius"/>
    </source>
</evidence>
<keyword evidence="4" id="KW-0472">Membrane</keyword>
<feature type="transmembrane region" description="Helical" evidence="4">
    <location>
        <begin position="406"/>
        <end position="429"/>
    </location>
</feature>
<dbReference type="EMBL" id="JAIZPD010000003">
    <property type="protein sequence ID" value="KAH0965991.1"/>
    <property type="molecule type" value="Genomic_DNA"/>
</dbReference>
<reference evidence="6" key="1">
    <citation type="submission" date="2021-09" db="EMBL/GenBank/DDBJ databases">
        <title>A high-quality genome of the endoparasitic fungus Hirsutella rhossiliensis with a comparison of Hirsutella genomes reveals transposable elements contributing to genome size variation.</title>
        <authorList>
            <person name="Lin R."/>
            <person name="Jiao Y."/>
            <person name="Sun X."/>
            <person name="Ling J."/>
            <person name="Xie B."/>
            <person name="Cheng X."/>
        </authorList>
    </citation>
    <scope>NUCLEOTIDE SEQUENCE</scope>
    <source>
        <strain evidence="6">HR02</strain>
    </source>
</reference>
<feature type="compositionally biased region" description="Low complexity" evidence="3">
    <location>
        <begin position="334"/>
        <end position="346"/>
    </location>
</feature>
<sequence length="786" mass="84806">MGVAAINSDGELHGRSLVVFAVTTATIALATILVVILAWLLAFFLSFIVDFGVFHGLGRSEDDITDHHMSILHKCDYVFSVLYNPALMATKSSILVLYLRVTKNTRLLLRHASWVILGIVNIAGFILTIINIFQCRPVRAGWMLELYNSSASCIPLLIEFICASPVNIITDLAILILPIPVLTSMRLPMRQKVILILAFALGAFVSVIGVVRIYYLGQALISPDASFSLMWSAVEVNIGITCASIPTIKPLILKLFPNILHEPNSTRTSSGAPIESQEPLYQTTKCKPTESDKKSTGTTTESPSTPDTVHFGNDFQDLDSTPATSAAAGRTNPTSSTTGTMKSGTSFGFVKTNEPKGMVRANAAESFKYCAIVSLLFFLSGMSYGLLDNVNIAVATVNNISTAQNIGLTTVYSGIGYFFGPLLAGEFLLQDRHFFKSRAYEADNISGYKKTFIVGLCVYGIGTISFWPSAVTSSYAGFMISNFFIGFGLAVIEVGSNSFMVLCGPPNYAETRILIAQAIQGAGSITNSLLAQKVFLKGIDTSGKAALVNVQWVYLGITLFCAILGLFFFYVPLPDVSDDELKELPTRLQVDPKKKVVGGLQLRTVSLILAVFTQYMFAAAQGSNFAFYDKLFKAAVPKDAIGVGEPADPDKLSGMTLSMSDCILFVLPLILMLAAETPISPLVFAFGLRGQGRRTTRAVALITMGESGPAVVPFIMYGIMNAGGAVQTAYIVLIAVLAAAMVYPAFLVLSGPARKLFEPYSDVQSTIHMSQEDQTSIQQGDEKNQD</sequence>
<dbReference type="Pfam" id="PF07690">
    <property type="entry name" value="MFS_1"/>
    <property type="match status" value="1"/>
</dbReference>
<proteinExistence type="predicted"/>
<dbReference type="RefSeq" id="XP_044723504.1">
    <property type="nucleotide sequence ID" value="XM_044862478.1"/>
</dbReference>
<comment type="caution">
    <text evidence="6">The sequence shown here is derived from an EMBL/GenBank/DDBJ whole genome shotgun (WGS) entry which is preliminary data.</text>
</comment>
<feature type="transmembrane region" description="Helical" evidence="4">
    <location>
        <begin position="366"/>
        <end position="386"/>
    </location>
</feature>
<feature type="compositionally biased region" description="Low complexity" evidence="3">
    <location>
        <begin position="296"/>
        <end position="308"/>
    </location>
</feature>
<evidence type="ECO:0000256" key="1">
    <source>
        <dbReference type="ARBA" id="ARBA00004429"/>
    </source>
</evidence>
<organism evidence="6 7">
    <name type="scientific">Hirsutella rhossiliensis</name>
    <dbReference type="NCBI Taxonomy" id="111463"/>
    <lineage>
        <taxon>Eukaryota</taxon>
        <taxon>Fungi</taxon>
        <taxon>Dikarya</taxon>
        <taxon>Ascomycota</taxon>
        <taxon>Pezizomycotina</taxon>
        <taxon>Sordariomycetes</taxon>
        <taxon>Hypocreomycetidae</taxon>
        <taxon>Hypocreales</taxon>
        <taxon>Ophiocordycipitaceae</taxon>
        <taxon>Hirsutella</taxon>
    </lineage>
</organism>
<keyword evidence="4" id="KW-0812">Transmembrane</keyword>
<dbReference type="OrthoDB" id="444631at2759"/>
<dbReference type="Gene3D" id="1.20.1250.20">
    <property type="entry name" value="MFS general substrate transporter like domains"/>
    <property type="match status" value="2"/>
</dbReference>
<dbReference type="SUPFAM" id="SSF103473">
    <property type="entry name" value="MFS general substrate transporter"/>
    <property type="match status" value="1"/>
</dbReference>
<dbReference type="Pfam" id="PF20684">
    <property type="entry name" value="Fung_rhodopsin"/>
    <property type="match status" value="1"/>
</dbReference>